<organism evidence="3 4">
    <name type="scientific">Seminavis robusta</name>
    <dbReference type="NCBI Taxonomy" id="568900"/>
    <lineage>
        <taxon>Eukaryota</taxon>
        <taxon>Sar</taxon>
        <taxon>Stramenopiles</taxon>
        <taxon>Ochrophyta</taxon>
        <taxon>Bacillariophyta</taxon>
        <taxon>Bacillariophyceae</taxon>
        <taxon>Bacillariophycidae</taxon>
        <taxon>Naviculales</taxon>
        <taxon>Naviculaceae</taxon>
        <taxon>Seminavis</taxon>
    </lineage>
</organism>
<dbReference type="EMBL" id="CAICTM010001396">
    <property type="protein sequence ID" value="CAB9523278.1"/>
    <property type="molecule type" value="Genomic_DNA"/>
</dbReference>
<evidence type="ECO:0000256" key="1">
    <source>
        <dbReference type="ARBA" id="ARBA00023002"/>
    </source>
</evidence>
<sequence>MKLLHQLLLLPILLSSVVTAAAKGNNDDNNTPDYLIVGAGGAGLQMALYMEKFGFSYKILEKTDLIGSHFSKFPRYEELISLNKAVRNETQKLRFDWHTLLEAPVEMLNVTRDFFPKGKDWHRYMNILAQEAGIYPHIEFGVEVERVADDNRPCVVIASTGEEKCAKHRIFVGTGLQEKKNNFFEALGAIPYSKSTTSMAEGKRVCILGNGNSGFELAQNVYKVADRVFLYGRHGPRLSSVTRYTGDVRVKYLQVLENLNMKMLDTVDFFIPGLVRIKGLENILSDEQMKLVENISLVASWLHSYSCEIFFTATGFDSAIPGGLTMGERFPMSGDWYQAVDNNKVHYIGWLMHGRDFRKSAGGFLSGFRYLIRNLAYHIREEDAGIRYPHFVMTKEEVVAKTVARAQVADDIFILQDGHAIRDVIVPNSDGTYSYYEGICLDFHPELKARKDIISYYFEWGTDRNTAFAFEGLVRYEDTNRLLNVYLHPAFEVGGMVRQVQEDVELEWLGMYADAVESVARKALDGNMEGFVLVENNPWKPAAVNQTKGSYYETVSPKVPVPNKVMQTLWKAVYTDQADREMGHFREAIEEWFPTIVEPQTKIAEAVVDVMQKGSQPNHVTMQ</sequence>
<evidence type="ECO:0000313" key="3">
    <source>
        <dbReference type="EMBL" id="CAB9523278.1"/>
    </source>
</evidence>
<dbReference type="GO" id="GO:0050660">
    <property type="term" value="F:flavin adenine dinucleotide binding"/>
    <property type="evidence" value="ECO:0007669"/>
    <property type="project" value="TreeGrafter"/>
</dbReference>
<evidence type="ECO:0000313" key="4">
    <source>
        <dbReference type="Proteomes" id="UP001153069"/>
    </source>
</evidence>
<accession>A0A9N8EM90</accession>
<dbReference type="PANTHER" id="PTHR43539:SF23">
    <property type="entry name" value="FAD-DEPENDENT OXIDOREDUCTASE DOMAIN-CONTAINING PROTEIN 2"/>
    <property type="match status" value="1"/>
</dbReference>
<comment type="caution">
    <text evidence="3">The sequence shown here is derived from an EMBL/GenBank/DDBJ whole genome shotgun (WGS) entry which is preliminary data.</text>
</comment>
<dbReference type="GO" id="GO:0005788">
    <property type="term" value="C:endoplasmic reticulum lumen"/>
    <property type="evidence" value="ECO:0007669"/>
    <property type="project" value="TreeGrafter"/>
</dbReference>
<dbReference type="InterPro" id="IPR050982">
    <property type="entry name" value="Auxin_biosynth/cation_transpt"/>
</dbReference>
<dbReference type="AlphaFoldDB" id="A0A9N8EM90"/>
<dbReference type="GO" id="GO:0004497">
    <property type="term" value="F:monooxygenase activity"/>
    <property type="evidence" value="ECO:0007669"/>
    <property type="project" value="TreeGrafter"/>
</dbReference>
<dbReference type="Pfam" id="PF13738">
    <property type="entry name" value="Pyr_redox_3"/>
    <property type="match status" value="1"/>
</dbReference>
<dbReference type="PRINTS" id="PR00469">
    <property type="entry name" value="PNDRDTASEII"/>
</dbReference>
<proteinExistence type="predicted"/>
<keyword evidence="4" id="KW-1185">Reference proteome</keyword>
<dbReference type="SUPFAM" id="SSF51905">
    <property type="entry name" value="FAD/NAD(P)-binding domain"/>
    <property type="match status" value="1"/>
</dbReference>
<dbReference type="Gene3D" id="3.50.50.60">
    <property type="entry name" value="FAD/NAD(P)-binding domain"/>
    <property type="match status" value="2"/>
</dbReference>
<dbReference type="GO" id="GO:0036503">
    <property type="term" value="P:ERAD pathway"/>
    <property type="evidence" value="ECO:0007669"/>
    <property type="project" value="TreeGrafter"/>
</dbReference>
<evidence type="ECO:0000256" key="2">
    <source>
        <dbReference type="SAM" id="SignalP"/>
    </source>
</evidence>
<protein>
    <submittedName>
        <fullName evidence="3">FAD-dependent oxidoreductase domain-containing protein 2</fullName>
    </submittedName>
</protein>
<gene>
    <name evidence="3" type="ORF">SEMRO_1398_G269270.1</name>
</gene>
<dbReference type="InterPro" id="IPR036188">
    <property type="entry name" value="FAD/NAD-bd_sf"/>
</dbReference>
<feature type="chain" id="PRO_5040127602" evidence="2">
    <location>
        <begin position="23"/>
        <end position="623"/>
    </location>
</feature>
<dbReference type="PANTHER" id="PTHR43539">
    <property type="entry name" value="FLAVIN-BINDING MONOOXYGENASE-LIKE PROTEIN (AFU_ORTHOLOGUE AFUA_4G09220)"/>
    <property type="match status" value="1"/>
</dbReference>
<keyword evidence="2" id="KW-0732">Signal</keyword>
<dbReference type="OrthoDB" id="66881at2759"/>
<name>A0A9N8EM90_9STRA</name>
<dbReference type="Proteomes" id="UP001153069">
    <property type="component" value="Unassembled WGS sequence"/>
</dbReference>
<feature type="signal peptide" evidence="2">
    <location>
        <begin position="1"/>
        <end position="22"/>
    </location>
</feature>
<reference evidence="3" key="1">
    <citation type="submission" date="2020-06" db="EMBL/GenBank/DDBJ databases">
        <authorList>
            <consortium name="Plant Systems Biology data submission"/>
        </authorList>
    </citation>
    <scope>NUCLEOTIDE SEQUENCE</scope>
    <source>
        <strain evidence="3">D6</strain>
    </source>
</reference>
<keyword evidence="1" id="KW-0560">Oxidoreductase</keyword>